<feature type="domain" description="Nudix hydrolase" evidence="2">
    <location>
        <begin position="15"/>
        <end position="102"/>
    </location>
</feature>
<dbReference type="Pfam" id="PF00293">
    <property type="entry name" value="NUDIX"/>
    <property type="match status" value="1"/>
</dbReference>
<keyword evidence="4" id="KW-1185">Reference proteome</keyword>
<protein>
    <submittedName>
        <fullName evidence="3">NUDIX hydrolase</fullName>
    </submittedName>
</protein>
<gene>
    <name evidence="3" type="ORF">ACFQ4B_19305</name>
</gene>
<dbReference type="EMBL" id="JBHTLU010000023">
    <property type="protein sequence ID" value="MFD1222273.1"/>
    <property type="molecule type" value="Genomic_DNA"/>
</dbReference>
<dbReference type="InterPro" id="IPR020084">
    <property type="entry name" value="NUDIX_hydrolase_CS"/>
</dbReference>
<dbReference type="RefSeq" id="WP_345589491.1">
    <property type="nucleotide sequence ID" value="NZ_BAABJG010000018.1"/>
</dbReference>
<dbReference type="InterPro" id="IPR015797">
    <property type="entry name" value="NUDIX_hydrolase-like_dom_sf"/>
</dbReference>
<dbReference type="PROSITE" id="PS00893">
    <property type="entry name" value="NUDIX_BOX"/>
    <property type="match status" value="1"/>
</dbReference>
<organism evidence="3 4">
    <name type="scientific">Paenibacillus vulneris</name>
    <dbReference type="NCBI Taxonomy" id="1133364"/>
    <lineage>
        <taxon>Bacteria</taxon>
        <taxon>Bacillati</taxon>
        <taxon>Bacillota</taxon>
        <taxon>Bacilli</taxon>
        <taxon>Bacillales</taxon>
        <taxon>Paenibacillaceae</taxon>
        <taxon>Paenibacillus</taxon>
    </lineage>
</organism>
<dbReference type="GO" id="GO:0016787">
    <property type="term" value="F:hydrolase activity"/>
    <property type="evidence" value="ECO:0007669"/>
    <property type="project" value="UniProtKB-KW"/>
</dbReference>
<name>A0ABW3UMU9_9BACL</name>
<reference evidence="4" key="1">
    <citation type="journal article" date="2019" name="Int. J. Syst. Evol. Microbiol.">
        <title>The Global Catalogue of Microorganisms (GCM) 10K type strain sequencing project: providing services to taxonomists for standard genome sequencing and annotation.</title>
        <authorList>
            <consortium name="The Broad Institute Genomics Platform"/>
            <consortium name="The Broad Institute Genome Sequencing Center for Infectious Disease"/>
            <person name="Wu L."/>
            <person name="Ma J."/>
        </authorList>
    </citation>
    <scope>NUCLEOTIDE SEQUENCE [LARGE SCALE GENOMIC DNA]</scope>
    <source>
        <strain evidence="4">CCUG 53270</strain>
    </source>
</reference>
<evidence type="ECO:0000313" key="4">
    <source>
        <dbReference type="Proteomes" id="UP001597180"/>
    </source>
</evidence>
<evidence type="ECO:0000259" key="2">
    <source>
        <dbReference type="Pfam" id="PF00293"/>
    </source>
</evidence>
<evidence type="ECO:0000256" key="1">
    <source>
        <dbReference type="ARBA" id="ARBA00022801"/>
    </source>
</evidence>
<keyword evidence="1 3" id="KW-0378">Hydrolase</keyword>
<dbReference type="Proteomes" id="UP001597180">
    <property type="component" value="Unassembled WGS sequence"/>
</dbReference>
<dbReference type="InterPro" id="IPR000086">
    <property type="entry name" value="NUDIX_hydrolase_dom"/>
</dbReference>
<proteinExistence type="predicted"/>
<sequence>MLTRITELPTDKRIAGVHCIPVLANGDMVMVWDQEEQTLTTIGGRLEGNETIEEGLHREAMEEAGIVLAGERYPFACWYWKETDTYTVFFLTRVGSFHRMPEGFEKTGYVIMSFRTAAQMINAIEGPGLRMDLIAMAEQHLEPFLACEQEQGGII</sequence>
<evidence type="ECO:0000313" key="3">
    <source>
        <dbReference type="EMBL" id="MFD1222273.1"/>
    </source>
</evidence>
<comment type="caution">
    <text evidence="3">The sequence shown here is derived from an EMBL/GenBank/DDBJ whole genome shotgun (WGS) entry which is preliminary data.</text>
</comment>
<accession>A0ABW3UMU9</accession>
<dbReference type="SUPFAM" id="SSF55811">
    <property type="entry name" value="Nudix"/>
    <property type="match status" value="1"/>
</dbReference>
<dbReference type="Gene3D" id="3.90.79.10">
    <property type="entry name" value="Nucleoside Triphosphate Pyrophosphohydrolase"/>
    <property type="match status" value="1"/>
</dbReference>